<evidence type="ECO:0000313" key="6">
    <source>
        <dbReference type="Proteomes" id="UP000327013"/>
    </source>
</evidence>
<name>A0A5N6KXM1_9ROSI</name>
<keyword evidence="4" id="KW-0812">Transmembrane</keyword>
<dbReference type="GO" id="GO:0016740">
    <property type="term" value="F:transferase activity"/>
    <property type="evidence" value="ECO:0007669"/>
    <property type="project" value="UniProtKB-KW"/>
</dbReference>
<protein>
    <submittedName>
        <fullName evidence="5">Uncharacterized protein</fullName>
    </submittedName>
</protein>
<reference evidence="5 6" key="1">
    <citation type="submission" date="2019-06" db="EMBL/GenBank/DDBJ databases">
        <title>A chromosomal-level reference genome of Carpinus fangiana (Coryloideae, Betulaceae).</title>
        <authorList>
            <person name="Yang X."/>
            <person name="Wang Z."/>
            <person name="Zhang L."/>
            <person name="Hao G."/>
            <person name="Liu J."/>
            <person name="Yang Y."/>
        </authorList>
    </citation>
    <scope>NUCLEOTIDE SEQUENCE [LARGE SCALE GENOMIC DNA]</scope>
    <source>
        <strain evidence="5">Cfa_2016G</strain>
        <tissue evidence="5">Leaf</tissue>
    </source>
</reference>
<keyword evidence="6" id="KW-1185">Reference proteome</keyword>
<dbReference type="InterPro" id="IPR050757">
    <property type="entry name" value="Collagen_mod_GT25"/>
</dbReference>
<keyword evidence="3" id="KW-0808">Transferase</keyword>
<dbReference type="OrthoDB" id="47375at2759"/>
<evidence type="ECO:0000256" key="3">
    <source>
        <dbReference type="ARBA" id="ARBA00022679"/>
    </source>
</evidence>
<keyword evidence="4" id="KW-0472">Membrane</keyword>
<proteinExistence type="inferred from homology"/>
<dbReference type="AlphaFoldDB" id="A0A5N6KXM1"/>
<keyword evidence="4" id="KW-1133">Transmembrane helix</keyword>
<comment type="similarity">
    <text evidence="1">Belongs to the glycosyltransferase 25 family.</text>
</comment>
<dbReference type="Proteomes" id="UP000327013">
    <property type="component" value="Unassembled WGS sequence"/>
</dbReference>
<evidence type="ECO:0000256" key="1">
    <source>
        <dbReference type="ARBA" id="ARBA00006721"/>
    </source>
</evidence>
<comment type="caution">
    <text evidence="5">The sequence shown here is derived from an EMBL/GenBank/DDBJ whole genome shotgun (WGS) entry which is preliminary data.</text>
</comment>
<gene>
    <name evidence="5" type="ORF">FH972_024289</name>
</gene>
<evidence type="ECO:0000256" key="2">
    <source>
        <dbReference type="ARBA" id="ARBA00022676"/>
    </source>
</evidence>
<evidence type="ECO:0000313" key="5">
    <source>
        <dbReference type="EMBL" id="KAB8360549.1"/>
    </source>
</evidence>
<sequence>MLFPTSLSQWTSPPLRWAALAAIASLVLITTLLWQWPRDDHNTYGFAGVSKASGASQAPLYSADVYNTTLGFEKVFAIGLPSRTDKHDAAALGASMIELDLNWIDGVKSSDLTPQAFPIGWNKDPNAHQPGMVGSWRAHMNALQTVVSLRLSTALIIEDDADYDVSLKVQLDQFSHGARAIQHQESTTPHSPYGDHWDLLWLGHHGAIPRENETNIYIIPEDITAVPVRHNKPWHVPAEKFFQTETSRLVFPQVRGVATYAYGVTLAGAQRILARQSMEHMDQNFDEKLGRMCDPEEETMVLRCIAPFPTIIGAFKRQGPKSWTSDNWFDSKAQGKNDQEWEPARSVGVMYSVMLNMKRLLLGEKAKAQFDDWPVQESDMNAVRALHGHLMDESELKHT</sequence>
<accession>A0A5N6KXM1</accession>
<keyword evidence="2" id="KW-0328">Glycosyltransferase</keyword>
<organism evidence="5 6">
    <name type="scientific">Carpinus fangiana</name>
    <dbReference type="NCBI Taxonomy" id="176857"/>
    <lineage>
        <taxon>Eukaryota</taxon>
        <taxon>Viridiplantae</taxon>
        <taxon>Streptophyta</taxon>
        <taxon>Embryophyta</taxon>
        <taxon>Tracheophyta</taxon>
        <taxon>Spermatophyta</taxon>
        <taxon>Magnoliopsida</taxon>
        <taxon>eudicotyledons</taxon>
        <taxon>Gunneridae</taxon>
        <taxon>Pentapetalae</taxon>
        <taxon>rosids</taxon>
        <taxon>fabids</taxon>
        <taxon>Fagales</taxon>
        <taxon>Betulaceae</taxon>
        <taxon>Carpinus</taxon>
    </lineage>
</organism>
<evidence type="ECO:0000256" key="4">
    <source>
        <dbReference type="SAM" id="Phobius"/>
    </source>
</evidence>
<feature type="transmembrane region" description="Helical" evidence="4">
    <location>
        <begin position="15"/>
        <end position="34"/>
    </location>
</feature>
<dbReference type="EMBL" id="VIBQ01000017">
    <property type="protein sequence ID" value="KAB8360549.1"/>
    <property type="molecule type" value="Genomic_DNA"/>
</dbReference>
<dbReference type="PANTHER" id="PTHR10730:SF53">
    <property type="entry name" value="GLYCOSYLTRANSFERASE 25 FAMILY MEMBER"/>
    <property type="match status" value="1"/>
</dbReference>
<dbReference type="PANTHER" id="PTHR10730">
    <property type="entry name" value="PROCOLLAGEN-LYSINE,2-OXOGLUTARATE 5-DIOXYGENASE/GLYCOSYLTRANSFERASE 25 FAMILY MEMBER"/>
    <property type="match status" value="1"/>
</dbReference>